<dbReference type="EMBL" id="CP011232">
    <property type="protein sequence ID" value="AKI97648.1"/>
    <property type="molecule type" value="Genomic_DNA"/>
</dbReference>
<protein>
    <recommendedName>
        <fullName evidence="3">Nucleotide kinase</fullName>
    </recommendedName>
</protein>
<dbReference type="KEGG" id="kpf:IX53_07275"/>
<accession>A0A0G2ZFS9</accession>
<name>A0A0G2ZFS9_9BACT</name>
<dbReference type="Gene3D" id="3.40.50.300">
    <property type="entry name" value="P-loop containing nucleotide triphosphate hydrolases"/>
    <property type="match status" value="1"/>
</dbReference>
<proteinExistence type="predicted"/>
<dbReference type="STRING" id="1330330.IX53_07275"/>
<evidence type="ECO:0008006" key="3">
    <source>
        <dbReference type="Google" id="ProtNLM"/>
    </source>
</evidence>
<organism evidence="1 2">
    <name type="scientific">Kosmotoga pacifica</name>
    <dbReference type="NCBI Taxonomy" id="1330330"/>
    <lineage>
        <taxon>Bacteria</taxon>
        <taxon>Thermotogati</taxon>
        <taxon>Thermotogota</taxon>
        <taxon>Thermotogae</taxon>
        <taxon>Kosmotogales</taxon>
        <taxon>Kosmotogaceae</taxon>
        <taxon>Kosmotoga</taxon>
    </lineage>
</organism>
<dbReference type="AlphaFoldDB" id="A0A0G2ZFS9"/>
<dbReference type="Pfam" id="PF13238">
    <property type="entry name" value="AAA_18"/>
    <property type="match status" value="1"/>
</dbReference>
<sequence length="162" mass="18680">MKELIIINGPPGIGKSTISSRLLQMLEDSVWLDGDWCWMMNPWVVNEETKEIALKNITFCLNIFLKSKSYKRIIFSWVMHKKEIFDDVLSRLDGIPFKKHMITLMASPEALENRMKAGGRKEEKIKSALKSLPLYHELNTTIIDTSNKSVDETLEILLELIV</sequence>
<evidence type="ECO:0000313" key="1">
    <source>
        <dbReference type="EMBL" id="AKI97648.1"/>
    </source>
</evidence>
<gene>
    <name evidence="1" type="ORF">IX53_07275</name>
</gene>
<dbReference type="RefSeq" id="WP_047754783.1">
    <property type="nucleotide sequence ID" value="NZ_CAJUHA010000017.1"/>
</dbReference>
<reference evidence="1 2" key="1">
    <citation type="submission" date="2015-04" db="EMBL/GenBank/DDBJ databases">
        <title>Complete Genome Sequence of Kosmotoga pacifica SLHLJ1.</title>
        <authorList>
            <person name="Jiang L.J."/>
            <person name="Shao Z.Z."/>
            <person name="Jebbar M."/>
        </authorList>
    </citation>
    <scope>NUCLEOTIDE SEQUENCE [LARGE SCALE GENOMIC DNA]</scope>
    <source>
        <strain evidence="1 2">SLHLJ1</strain>
    </source>
</reference>
<dbReference type="OrthoDB" id="1550822at2"/>
<dbReference type="PATRIC" id="fig|1330330.3.peg.1471"/>
<keyword evidence="2" id="KW-1185">Reference proteome</keyword>
<dbReference type="SUPFAM" id="SSF52540">
    <property type="entry name" value="P-loop containing nucleoside triphosphate hydrolases"/>
    <property type="match status" value="1"/>
</dbReference>
<evidence type="ECO:0000313" key="2">
    <source>
        <dbReference type="Proteomes" id="UP000035159"/>
    </source>
</evidence>
<dbReference type="InterPro" id="IPR027417">
    <property type="entry name" value="P-loop_NTPase"/>
</dbReference>
<dbReference type="Proteomes" id="UP000035159">
    <property type="component" value="Chromosome"/>
</dbReference>